<dbReference type="PANTHER" id="PTHR33116">
    <property type="entry name" value="REVERSE TRANSCRIPTASE ZINC-BINDING DOMAIN-CONTAINING PROTEIN-RELATED-RELATED"/>
    <property type="match status" value="1"/>
</dbReference>
<gene>
    <name evidence="1" type="ORF">CRG98_020390</name>
</gene>
<keyword evidence="2" id="KW-1185">Reference proteome</keyword>
<accession>A0A2I0JSD3</accession>
<dbReference type="Proteomes" id="UP000233551">
    <property type="component" value="Unassembled WGS sequence"/>
</dbReference>
<evidence type="ECO:0000313" key="2">
    <source>
        <dbReference type="Proteomes" id="UP000233551"/>
    </source>
</evidence>
<reference evidence="1 2" key="1">
    <citation type="submission" date="2017-11" db="EMBL/GenBank/DDBJ databases">
        <title>De-novo sequencing of pomegranate (Punica granatum L.) genome.</title>
        <authorList>
            <person name="Akparov Z."/>
            <person name="Amiraslanov A."/>
            <person name="Hajiyeva S."/>
            <person name="Abbasov M."/>
            <person name="Kaur K."/>
            <person name="Hamwieh A."/>
            <person name="Solovyev V."/>
            <person name="Salamov A."/>
            <person name="Braich B."/>
            <person name="Kosarev P."/>
            <person name="Mahmoud A."/>
            <person name="Hajiyev E."/>
            <person name="Babayeva S."/>
            <person name="Izzatullayeva V."/>
            <person name="Mammadov A."/>
            <person name="Mammadov A."/>
            <person name="Sharifova S."/>
            <person name="Ojaghi J."/>
            <person name="Eynullazada K."/>
            <person name="Bayramov B."/>
            <person name="Abdulazimova A."/>
            <person name="Shahmuradov I."/>
        </authorList>
    </citation>
    <scope>NUCLEOTIDE SEQUENCE [LARGE SCALE GENOMIC DNA]</scope>
    <source>
        <strain evidence="2">cv. AG2017</strain>
        <tissue evidence="1">Leaf</tissue>
    </source>
</reference>
<dbReference type="STRING" id="22663.A0A2I0JSD3"/>
<name>A0A2I0JSD3_PUNGR</name>
<proteinExistence type="predicted"/>
<organism evidence="1 2">
    <name type="scientific">Punica granatum</name>
    <name type="common">Pomegranate</name>
    <dbReference type="NCBI Taxonomy" id="22663"/>
    <lineage>
        <taxon>Eukaryota</taxon>
        <taxon>Viridiplantae</taxon>
        <taxon>Streptophyta</taxon>
        <taxon>Embryophyta</taxon>
        <taxon>Tracheophyta</taxon>
        <taxon>Spermatophyta</taxon>
        <taxon>Magnoliopsida</taxon>
        <taxon>eudicotyledons</taxon>
        <taxon>Gunneridae</taxon>
        <taxon>Pentapetalae</taxon>
        <taxon>rosids</taxon>
        <taxon>malvids</taxon>
        <taxon>Myrtales</taxon>
        <taxon>Lythraceae</taxon>
        <taxon>Punica</taxon>
    </lineage>
</organism>
<sequence length="412" mass="46931">MEILSRLLYRAESNGDIKGIQISRGGPQITHLMFADDLLILAKASPANIIAIKDILDKFCQWSGQEINSSKSGLFFSKNTTVDSRRSAKSILGIRKLKENARYLGNPMFIKRKRKESFQFLIDKIKNRLAAWKTKALSWARRATLIRSVINSTPIYTMSLFRLPKSTLNTIDKVTRRFWWGSTKEEGNFYAPRNWGAICQPKAKGGLGFRRAEDSNKAMLSKTAWALTKGNGSLAGRAFKAKYGNFLNSPNCPSASPIWKGLQWCKDTIQASTCFSIGNGSSTSAWLDPWIPGTVNFKPTPRVDVFQDPALKVRDLMLFNPKRWNIPLISSLFEHDSVHNILKIHLSQTDFEDSAKWTPNSSGKHSIKSFYLTDQQHRFHDHSEISWKAIWNLKIHERFKLHLWRIGSESLP</sequence>
<evidence type="ECO:0008006" key="3">
    <source>
        <dbReference type="Google" id="ProtNLM"/>
    </source>
</evidence>
<dbReference type="PANTHER" id="PTHR33116:SF86">
    <property type="entry name" value="REVERSE TRANSCRIPTASE DOMAIN-CONTAINING PROTEIN"/>
    <property type="match status" value="1"/>
</dbReference>
<dbReference type="AlphaFoldDB" id="A0A2I0JSD3"/>
<evidence type="ECO:0000313" key="1">
    <source>
        <dbReference type="EMBL" id="PKI59227.1"/>
    </source>
</evidence>
<dbReference type="EMBL" id="PGOL01001313">
    <property type="protein sequence ID" value="PKI59227.1"/>
    <property type="molecule type" value="Genomic_DNA"/>
</dbReference>
<protein>
    <recommendedName>
        <fullName evidence="3">Reverse transcriptase domain-containing protein</fullName>
    </recommendedName>
</protein>
<comment type="caution">
    <text evidence="1">The sequence shown here is derived from an EMBL/GenBank/DDBJ whole genome shotgun (WGS) entry which is preliminary data.</text>
</comment>